<accession>A0A8J6CB39</accession>
<evidence type="ECO:0000256" key="3">
    <source>
        <dbReference type="ARBA" id="ARBA00022531"/>
    </source>
</evidence>
<evidence type="ECO:0008006" key="8">
    <source>
        <dbReference type="Google" id="ProtNLM"/>
    </source>
</evidence>
<feature type="binding site" description="axial binding residue" evidence="5">
    <location>
        <position position="82"/>
    </location>
    <ligand>
        <name>chlorophyll b</name>
        <dbReference type="ChEBI" id="CHEBI:61721"/>
        <label>1</label>
    </ligand>
    <ligandPart>
        <name>Mg</name>
        <dbReference type="ChEBI" id="CHEBI:25107"/>
    </ligandPart>
</feature>
<evidence type="ECO:0000256" key="2">
    <source>
        <dbReference type="ARBA" id="ARBA00022528"/>
    </source>
</evidence>
<dbReference type="GO" id="GO:0016020">
    <property type="term" value="C:membrane"/>
    <property type="evidence" value="ECO:0007669"/>
    <property type="project" value="InterPro"/>
</dbReference>
<dbReference type="InterPro" id="IPR022796">
    <property type="entry name" value="Chloroa_b-bind"/>
</dbReference>
<reference evidence="6" key="1">
    <citation type="submission" date="2021-05" db="EMBL/GenBank/DDBJ databases">
        <title>The genome of the haptophyte Pavlova lutheri (Diacronema luteri, Pavlovales) - a model for lipid biosynthesis in eukaryotic algae.</title>
        <authorList>
            <person name="Hulatt C.J."/>
            <person name="Posewitz M.C."/>
        </authorList>
    </citation>
    <scope>NUCLEOTIDE SEQUENCE</scope>
    <source>
        <strain evidence="6">NIVA-4/92</strain>
    </source>
</reference>
<dbReference type="AlphaFoldDB" id="A0A8J6CB39"/>
<protein>
    <recommendedName>
        <fullName evidence="8">Chlorophyll a-b binding protein, chloroplastic</fullName>
    </recommendedName>
</protein>
<keyword evidence="7" id="KW-1185">Reference proteome</keyword>
<dbReference type="InterPro" id="IPR001344">
    <property type="entry name" value="Chloro_AB-bd_pln"/>
</dbReference>
<dbReference type="EMBL" id="JAGTXO010000008">
    <property type="protein sequence ID" value="KAG8466164.1"/>
    <property type="molecule type" value="Genomic_DNA"/>
</dbReference>
<dbReference type="GO" id="GO:0016168">
    <property type="term" value="F:chlorophyll binding"/>
    <property type="evidence" value="ECO:0007669"/>
    <property type="project" value="UniProtKB-KW"/>
</dbReference>
<comment type="caution">
    <text evidence="6">The sequence shown here is derived from an EMBL/GenBank/DDBJ whole genome shotgun (WGS) entry which is preliminary data.</text>
</comment>
<keyword evidence="5" id="KW-0148">Chlorophyll</keyword>
<evidence type="ECO:0000256" key="5">
    <source>
        <dbReference type="PIRSR" id="PIRSR601344-1"/>
    </source>
</evidence>
<feature type="binding site" evidence="5">
    <location>
        <position position="188"/>
    </location>
    <ligand>
        <name>chlorophyll a</name>
        <dbReference type="ChEBI" id="CHEBI:58416"/>
        <label>1</label>
    </ligand>
</feature>
<dbReference type="PANTHER" id="PTHR21649">
    <property type="entry name" value="CHLOROPHYLL A/B BINDING PROTEIN"/>
    <property type="match status" value="1"/>
</dbReference>
<dbReference type="Pfam" id="PF00504">
    <property type="entry name" value="Chloroa_b-bind"/>
    <property type="match status" value="1"/>
</dbReference>
<evidence type="ECO:0000313" key="7">
    <source>
        <dbReference type="Proteomes" id="UP000751190"/>
    </source>
</evidence>
<dbReference type="GO" id="GO:0009507">
    <property type="term" value="C:chloroplast"/>
    <property type="evidence" value="ECO:0007669"/>
    <property type="project" value="UniProtKB-SubCell"/>
</dbReference>
<feature type="binding site" evidence="5">
    <location>
        <position position="77"/>
    </location>
    <ligand>
        <name>chlorophyll a</name>
        <dbReference type="ChEBI" id="CHEBI:58416"/>
        <label>1</label>
    </ligand>
</feature>
<dbReference type="GO" id="GO:0009765">
    <property type="term" value="P:photosynthesis, light harvesting"/>
    <property type="evidence" value="ECO:0007669"/>
    <property type="project" value="InterPro"/>
</dbReference>
<evidence type="ECO:0000256" key="4">
    <source>
        <dbReference type="ARBA" id="ARBA00022640"/>
    </source>
</evidence>
<keyword evidence="2" id="KW-0150">Chloroplast</keyword>
<feature type="binding site" evidence="5">
    <location>
        <position position="193"/>
    </location>
    <ligand>
        <name>chlorophyll a</name>
        <dbReference type="ChEBI" id="CHEBI:58416"/>
        <label>1</label>
    </ligand>
</feature>
<organism evidence="6 7">
    <name type="scientific">Diacronema lutheri</name>
    <name type="common">Unicellular marine alga</name>
    <name type="synonym">Monochrysis lutheri</name>
    <dbReference type="NCBI Taxonomy" id="2081491"/>
    <lineage>
        <taxon>Eukaryota</taxon>
        <taxon>Haptista</taxon>
        <taxon>Haptophyta</taxon>
        <taxon>Pavlovophyceae</taxon>
        <taxon>Pavlovales</taxon>
        <taxon>Pavlovaceae</taxon>
        <taxon>Diacronema</taxon>
    </lineage>
</organism>
<name>A0A8J6CB39_DIALT</name>
<proteinExistence type="predicted"/>
<dbReference type="Proteomes" id="UP000751190">
    <property type="component" value="Unassembled WGS sequence"/>
</dbReference>
<keyword evidence="3" id="KW-0602">Photosynthesis</keyword>
<gene>
    <name evidence="6" type="ORF">KFE25_001920</name>
</gene>
<feature type="binding site" evidence="5">
    <location>
        <position position="80"/>
    </location>
    <ligand>
        <name>chlorophyll a</name>
        <dbReference type="ChEBI" id="CHEBI:58416"/>
        <label>1</label>
    </ligand>
</feature>
<comment type="subcellular location">
    <subcellularLocation>
        <location evidence="1">Plastid</location>
        <location evidence="1">Chloroplast</location>
    </subcellularLocation>
</comment>
<keyword evidence="5" id="KW-0157">Chromophore</keyword>
<feature type="binding site" evidence="5">
    <location>
        <position position="205"/>
    </location>
    <ligand>
        <name>chlorophyll a</name>
        <dbReference type="ChEBI" id="CHEBI:58416"/>
        <label>1</label>
    </ligand>
</feature>
<dbReference type="SUPFAM" id="SSF103511">
    <property type="entry name" value="Chlorophyll a-b binding protein"/>
    <property type="match status" value="1"/>
</dbReference>
<dbReference type="OMA" id="FTIRENY"/>
<dbReference type="OrthoDB" id="423598at2759"/>
<evidence type="ECO:0000313" key="6">
    <source>
        <dbReference type="EMBL" id="KAG8466164.1"/>
    </source>
</evidence>
<evidence type="ECO:0000256" key="1">
    <source>
        <dbReference type="ARBA" id="ARBA00004229"/>
    </source>
</evidence>
<dbReference type="Gene3D" id="1.10.3460.10">
    <property type="entry name" value="Chlorophyll a/b binding protein domain"/>
    <property type="match status" value="1"/>
</dbReference>
<keyword evidence="4" id="KW-0934">Plastid</keyword>
<sequence length="219" mass="23339">MLSLTVAAVAFNAPAMRAPVRSSAVRMAAPEINGWTYDSSKFVGGLPGAISPLGQFDPLGFTKDKTMSEVKRFREAEIMHCRVAMLAVVGYLVGEAVAPLVGSGSFLAPTTITGPANTHLGQQNLFAFTLLTIVIGVGELYRALVGWVPPTESAFTIRENYYPGDIGWDPLGLKPTSPAEFKSMQERELSNGRLAMFAVAGFCAQEIVNGKGIVENLVA</sequence>
<feature type="binding site" evidence="5">
    <location>
        <position position="191"/>
    </location>
    <ligand>
        <name>chlorophyll a</name>
        <dbReference type="ChEBI" id="CHEBI:58416"/>
        <label>1</label>
    </ligand>
</feature>